<evidence type="ECO:0000259" key="1">
    <source>
        <dbReference type="PROSITE" id="PS51729"/>
    </source>
</evidence>
<evidence type="ECO:0000313" key="2">
    <source>
        <dbReference type="EMBL" id="GEA87654.1"/>
    </source>
</evidence>
<dbReference type="PANTHER" id="PTHR31435:SF10">
    <property type="entry name" value="BSR4717 PROTEIN"/>
    <property type="match status" value="1"/>
</dbReference>
<dbReference type="InterPro" id="IPR016181">
    <property type="entry name" value="Acyl_CoA_acyltransferase"/>
</dbReference>
<dbReference type="CDD" id="cd04301">
    <property type="entry name" value="NAT_SF"/>
    <property type="match status" value="1"/>
</dbReference>
<dbReference type="PANTHER" id="PTHR31435">
    <property type="entry name" value="PROTEIN NATD1"/>
    <property type="match status" value="1"/>
</dbReference>
<organism evidence="2 3">
    <name type="scientific">Cellulomonas cellasea</name>
    <dbReference type="NCBI Taxonomy" id="43670"/>
    <lineage>
        <taxon>Bacteria</taxon>
        <taxon>Bacillati</taxon>
        <taxon>Actinomycetota</taxon>
        <taxon>Actinomycetes</taxon>
        <taxon>Micrococcales</taxon>
        <taxon>Cellulomonadaceae</taxon>
        <taxon>Cellulomonas</taxon>
    </lineage>
</organism>
<reference evidence="2" key="1">
    <citation type="submission" date="2019-06" db="EMBL/GenBank/DDBJ databases">
        <title>Whole genome shotgun sequence of Cellulomonas cellasea NBRC 3753.</title>
        <authorList>
            <person name="Hosoyama A."/>
            <person name="Uohara A."/>
            <person name="Ohji S."/>
            <person name="Ichikawa N."/>
        </authorList>
    </citation>
    <scope>NUCLEOTIDE SEQUENCE [LARGE SCALE GENOMIC DNA]</scope>
    <source>
        <strain evidence="2">NBRC 3753</strain>
    </source>
</reference>
<proteinExistence type="predicted"/>
<keyword evidence="3" id="KW-1185">Reference proteome</keyword>
<dbReference type="Gene3D" id="3.40.630.30">
    <property type="match status" value="1"/>
</dbReference>
<dbReference type="Proteomes" id="UP000317046">
    <property type="component" value="Unassembled WGS sequence"/>
</dbReference>
<comment type="caution">
    <text evidence="2">The sequence shown here is derived from an EMBL/GenBank/DDBJ whole genome shotgun (WGS) entry which is preliminary data.</text>
</comment>
<evidence type="ECO:0000313" key="3">
    <source>
        <dbReference type="Proteomes" id="UP000317046"/>
    </source>
</evidence>
<sequence>MSTLTPDDLTYSDVPKESRFEARTPEDALVGVVGYQRRGGALVITHTEVEDAAAGHGVGSSLARFALDQARAEGVPVVPLCPFVREYVERHAEYADLVQEPPHREG</sequence>
<dbReference type="InterPro" id="IPR045057">
    <property type="entry name" value="Gcn5-rel_NAT"/>
</dbReference>
<accession>A0A4Y3KW37</accession>
<dbReference type="SUPFAM" id="SSF55729">
    <property type="entry name" value="Acyl-CoA N-acyltransferases (Nat)"/>
    <property type="match status" value="1"/>
</dbReference>
<gene>
    <name evidence="2" type="ORF">CCE01nite_16030</name>
</gene>
<dbReference type="InterPro" id="IPR031165">
    <property type="entry name" value="GNAT_YJDJ"/>
</dbReference>
<feature type="domain" description="N-acetyltransferase" evidence="1">
    <location>
        <begin position="12"/>
        <end position="99"/>
    </location>
</feature>
<dbReference type="AlphaFoldDB" id="A0A4Y3KW37"/>
<dbReference type="GO" id="GO:0016740">
    <property type="term" value="F:transferase activity"/>
    <property type="evidence" value="ECO:0007669"/>
    <property type="project" value="UniProtKB-KW"/>
</dbReference>
<protein>
    <submittedName>
        <fullName evidence="2">N-acetyltransferase</fullName>
    </submittedName>
</protein>
<name>A0A4Y3KW37_9CELL</name>
<dbReference type="Pfam" id="PF14542">
    <property type="entry name" value="Acetyltransf_CG"/>
    <property type="match status" value="1"/>
</dbReference>
<dbReference type="EMBL" id="BJLR01000016">
    <property type="protein sequence ID" value="GEA87654.1"/>
    <property type="molecule type" value="Genomic_DNA"/>
</dbReference>
<dbReference type="RefSeq" id="WP_141372155.1">
    <property type="nucleotide sequence ID" value="NZ_BJLR01000016.1"/>
</dbReference>
<dbReference type="PROSITE" id="PS51729">
    <property type="entry name" value="GNAT_YJDJ"/>
    <property type="match status" value="1"/>
</dbReference>